<dbReference type="RefSeq" id="WP_259863959.1">
    <property type="nucleotide sequence ID" value="NZ_BAAAST010000073.1"/>
</dbReference>
<reference evidence="1" key="2">
    <citation type="submission" date="2022-09" db="EMBL/GenBank/DDBJ databases">
        <title>Biosynthetic gene clusters of Dactylosporangioum fulvum.</title>
        <authorList>
            <person name="Caradec T."/>
        </authorList>
    </citation>
    <scope>NUCLEOTIDE SEQUENCE</scope>
    <source>
        <strain evidence="1">NRRL B-16292</strain>
    </source>
</reference>
<name>A0ABY5W6N8_9ACTN</name>
<keyword evidence="2" id="KW-1185">Reference proteome</keyword>
<sequence>MQRPAGQRTARIAARWVISDGWFPASAIDVNDLDNGPFTITVDRPDTITSWDIEAYDRGQTEQDTRLLSPRPFTS</sequence>
<evidence type="ECO:0000313" key="2">
    <source>
        <dbReference type="Proteomes" id="UP001059617"/>
    </source>
</evidence>
<organism evidence="1 2">
    <name type="scientific">Dactylosporangium fulvum</name>
    <dbReference type="NCBI Taxonomy" id="53359"/>
    <lineage>
        <taxon>Bacteria</taxon>
        <taxon>Bacillati</taxon>
        <taxon>Actinomycetota</taxon>
        <taxon>Actinomycetes</taxon>
        <taxon>Micromonosporales</taxon>
        <taxon>Micromonosporaceae</taxon>
        <taxon>Dactylosporangium</taxon>
    </lineage>
</organism>
<proteinExistence type="predicted"/>
<gene>
    <name evidence="1" type="ORF">Dfulv_16495</name>
</gene>
<protein>
    <submittedName>
        <fullName evidence="1">Uncharacterized protein</fullName>
    </submittedName>
</protein>
<reference evidence="1" key="1">
    <citation type="submission" date="2021-04" db="EMBL/GenBank/DDBJ databases">
        <authorList>
            <person name="Hartkoorn R.C."/>
            <person name="Beaudoing E."/>
            <person name="Hot D."/>
        </authorList>
    </citation>
    <scope>NUCLEOTIDE SEQUENCE</scope>
    <source>
        <strain evidence="1">NRRL B-16292</strain>
    </source>
</reference>
<evidence type="ECO:0000313" key="1">
    <source>
        <dbReference type="EMBL" id="UWP85747.1"/>
    </source>
</evidence>
<dbReference type="Proteomes" id="UP001059617">
    <property type="component" value="Chromosome"/>
</dbReference>
<accession>A0ABY5W6N8</accession>
<dbReference type="EMBL" id="CP073720">
    <property type="protein sequence ID" value="UWP85747.1"/>
    <property type="molecule type" value="Genomic_DNA"/>
</dbReference>